<evidence type="ECO:0008006" key="3">
    <source>
        <dbReference type="Google" id="ProtNLM"/>
    </source>
</evidence>
<proteinExistence type="predicted"/>
<evidence type="ECO:0000313" key="1">
    <source>
        <dbReference type="EMBL" id="KAK8230872.1"/>
    </source>
</evidence>
<dbReference type="EMBL" id="JBBWRZ010000008">
    <property type="protein sequence ID" value="KAK8230872.1"/>
    <property type="molecule type" value="Genomic_DNA"/>
</dbReference>
<name>A0ABR1YKK5_9PEZI</name>
<sequence length="332" mass="38865">MDIYPVNFSPDFMGGSDDSFLGETTPEPGYQYGQTDYSSSVPHLNRPWMNRWGNPYSQAVDFYAVPQPGLNWQIPYNGNDAFQDTVHWNQMAVPYNQFNPKQLIGDSRIREGQFKEESERPKRRDSETSQDIVERLVALENDSRNRFDKWAVGMFSPDENSGADASRRGTYSSDQDKRYYHDVEYFIDAALAAHPHIRYDVLRRSLHMCLLDAAQAWYTSVLTDREREYVTEGEQLDNWMTLLRRRWGPSDEQVFEDLSTIRFPGTAGHCNFTKFAMENRHLCGRVGIVKPYEQLKMAWLRIDRRLRARVARPREDELHEEFVKRVVAIKLN</sequence>
<protein>
    <recommendedName>
        <fullName evidence="3">Retrotransposon gag domain-containing protein</fullName>
    </recommendedName>
</protein>
<keyword evidence="2" id="KW-1185">Reference proteome</keyword>
<reference evidence="1 2" key="1">
    <citation type="submission" date="2024-04" db="EMBL/GenBank/DDBJ databases">
        <title>Phyllosticta paracitricarpa is synonymous to the EU quarantine fungus P. citricarpa based on phylogenomic analyses.</title>
        <authorList>
            <consortium name="Lawrence Berkeley National Laboratory"/>
            <person name="Van Ingen-Buijs V.A."/>
            <person name="Van Westerhoven A.C."/>
            <person name="Haridas S."/>
            <person name="Skiadas P."/>
            <person name="Martin F."/>
            <person name="Groenewald J.Z."/>
            <person name="Crous P.W."/>
            <person name="Seidl M.F."/>
        </authorList>
    </citation>
    <scope>NUCLEOTIDE SEQUENCE [LARGE SCALE GENOMIC DNA]</scope>
    <source>
        <strain evidence="1 2">CBS 123374</strain>
    </source>
</reference>
<dbReference type="Proteomes" id="UP001492380">
    <property type="component" value="Unassembled WGS sequence"/>
</dbReference>
<evidence type="ECO:0000313" key="2">
    <source>
        <dbReference type="Proteomes" id="UP001492380"/>
    </source>
</evidence>
<organism evidence="1 2">
    <name type="scientific">Phyllosticta capitalensis</name>
    <dbReference type="NCBI Taxonomy" id="121624"/>
    <lineage>
        <taxon>Eukaryota</taxon>
        <taxon>Fungi</taxon>
        <taxon>Dikarya</taxon>
        <taxon>Ascomycota</taxon>
        <taxon>Pezizomycotina</taxon>
        <taxon>Dothideomycetes</taxon>
        <taxon>Dothideomycetes incertae sedis</taxon>
        <taxon>Botryosphaeriales</taxon>
        <taxon>Phyllostictaceae</taxon>
        <taxon>Phyllosticta</taxon>
    </lineage>
</organism>
<accession>A0ABR1YKK5</accession>
<comment type="caution">
    <text evidence="1">The sequence shown here is derived from an EMBL/GenBank/DDBJ whole genome shotgun (WGS) entry which is preliminary data.</text>
</comment>
<gene>
    <name evidence="1" type="ORF">HDK90DRAFT_335000</name>
</gene>